<gene>
    <name evidence="1" type="ORF">RSOLAG22IIIB_07482</name>
</gene>
<dbReference type="AlphaFoldDB" id="A0A0K6FN07"/>
<sequence length="164" mass="18194">MKTVNKVLVGIQHAIIRNHKGNTATAVDCLVNEQGETPGMGGILQTNFKYFSGLEHYRNAAYRLPVVIDGAARDLYIHNAWLADSLYFYGLSKDLCKDATGTLQEGKEGTARIRLGDYLSSCLGWLQVVGIWFLTRLLTTIAHCNPEDFTSPVSPRVKSLPKCY</sequence>
<evidence type="ECO:0000313" key="1">
    <source>
        <dbReference type="EMBL" id="CUA67626.1"/>
    </source>
</evidence>
<evidence type="ECO:0000313" key="2">
    <source>
        <dbReference type="Proteomes" id="UP000044841"/>
    </source>
</evidence>
<dbReference type="Proteomes" id="UP000044841">
    <property type="component" value="Unassembled WGS sequence"/>
</dbReference>
<proteinExistence type="predicted"/>
<organism evidence="1 2">
    <name type="scientific">Rhizoctonia solani</name>
    <dbReference type="NCBI Taxonomy" id="456999"/>
    <lineage>
        <taxon>Eukaryota</taxon>
        <taxon>Fungi</taxon>
        <taxon>Dikarya</taxon>
        <taxon>Basidiomycota</taxon>
        <taxon>Agaricomycotina</taxon>
        <taxon>Agaricomycetes</taxon>
        <taxon>Cantharellales</taxon>
        <taxon>Ceratobasidiaceae</taxon>
        <taxon>Rhizoctonia</taxon>
    </lineage>
</organism>
<protein>
    <submittedName>
        <fullName evidence="1">Uncharacterized protein</fullName>
    </submittedName>
</protein>
<keyword evidence="2" id="KW-1185">Reference proteome</keyword>
<name>A0A0K6FN07_9AGAM</name>
<dbReference type="EMBL" id="CYGV01000169">
    <property type="protein sequence ID" value="CUA67626.1"/>
    <property type="molecule type" value="Genomic_DNA"/>
</dbReference>
<accession>A0A0K6FN07</accession>
<reference evidence="1 2" key="1">
    <citation type="submission" date="2015-07" db="EMBL/GenBank/DDBJ databases">
        <authorList>
            <person name="Noorani M."/>
        </authorList>
    </citation>
    <scope>NUCLEOTIDE SEQUENCE [LARGE SCALE GENOMIC DNA]</scope>
    <source>
        <strain evidence="1">BBA 69670</strain>
    </source>
</reference>